<dbReference type="EMBL" id="WXYQ01000007">
    <property type="protein sequence ID" value="NBG96277.1"/>
    <property type="molecule type" value="Genomic_DNA"/>
</dbReference>
<dbReference type="GO" id="GO:0009245">
    <property type="term" value="P:lipid A biosynthetic process"/>
    <property type="evidence" value="ECO:0007669"/>
    <property type="project" value="TreeGrafter"/>
</dbReference>
<protein>
    <recommendedName>
        <fullName evidence="5 11">3-deoxy-D-manno-octulosonic acid transferase</fullName>
        <shortName evidence="11">Kdo transferase</shortName>
        <ecNumber evidence="4 11">2.4.99.12</ecNumber>
    </recommendedName>
    <alternativeName>
        <fullName evidence="7 11">Lipid IV(A) 3-deoxy-D-manno-octulosonic acid transferase</fullName>
    </alternativeName>
</protein>
<feature type="site" description="Transition state stabilizer" evidence="10">
    <location>
        <position position="218"/>
    </location>
</feature>
<dbReference type="UniPathway" id="UPA00958"/>
<name>A0A845QCV1_9HYPH</name>
<dbReference type="Proteomes" id="UP000470384">
    <property type="component" value="Unassembled WGS sequence"/>
</dbReference>
<proteinExistence type="inferred from homology"/>
<evidence type="ECO:0000256" key="11">
    <source>
        <dbReference type="RuleBase" id="RU365103"/>
    </source>
</evidence>
<dbReference type="OrthoDB" id="9789797at2"/>
<dbReference type="PANTHER" id="PTHR42755:SF1">
    <property type="entry name" value="3-DEOXY-D-MANNO-OCTULOSONIC ACID TRANSFERASE, MITOCHONDRIAL-RELATED"/>
    <property type="match status" value="1"/>
</dbReference>
<keyword evidence="11" id="KW-0472">Membrane</keyword>
<evidence type="ECO:0000256" key="6">
    <source>
        <dbReference type="ARBA" id="ARBA00022679"/>
    </source>
</evidence>
<dbReference type="InterPro" id="IPR007507">
    <property type="entry name" value="Glycos_transf_N"/>
</dbReference>
<organism evidence="13 14">
    <name type="scientific">Pyruvatibacter mobilis</name>
    <dbReference type="NCBI Taxonomy" id="1712261"/>
    <lineage>
        <taxon>Bacteria</taxon>
        <taxon>Pseudomonadati</taxon>
        <taxon>Pseudomonadota</taxon>
        <taxon>Alphaproteobacteria</taxon>
        <taxon>Hyphomicrobiales</taxon>
        <taxon>Parvibaculaceae</taxon>
        <taxon>Pyruvatibacter</taxon>
    </lineage>
</organism>
<keyword evidence="6 11" id="KW-0808">Transferase</keyword>
<evidence type="ECO:0000256" key="4">
    <source>
        <dbReference type="ARBA" id="ARBA00012621"/>
    </source>
</evidence>
<evidence type="ECO:0000256" key="5">
    <source>
        <dbReference type="ARBA" id="ARBA00019077"/>
    </source>
</evidence>
<evidence type="ECO:0000256" key="7">
    <source>
        <dbReference type="ARBA" id="ARBA00031445"/>
    </source>
</evidence>
<feature type="active site" description="Proton acceptor" evidence="9">
    <location>
        <position position="72"/>
    </location>
</feature>
<dbReference type="Gene3D" id="3.40.50.11720">
    <property type="entry name" value="3-Deoxy-D-manno-octulosonic-acid transferase, N-terminal domain"/>
    <property type="match status" value="1"/>
</dbReference>
<gene>
    <name evidence="13" type="ORF">GTQ45_11085</name>
</gene>
<comment type="catalytic activity">
    <reaction evidence="8 11">
        <text>lipid IVA (E. coli) + CMP-3-deoxy-beta-D-manno-octulosonate = alpha-Kdo-(2-&gt;6)-lipid IVA (E. coli) + CMP + H(+)</text>
        <dbReference type="Rhea" id="RHEA:28066"/>
        <dbReference type="ChEBI" id="CHEBI:15378"/>
        <dbReference type="ChEBI" id="CHEBI:58603"/>
        <dbReference type="ChEBI" id="CHEBI:60364"/>
        <dbReference type="ChEBI" id="CHEBI:60377"/>
        <dbReference type="ChEBI" id="CHEBI:85987"/>
        <dbReference type="EC" id="2.4.99.12"/>
    </reaction>
</comment>
<dbReference type="SUPFAM" id="SSF53756">
    <property type="entry name" value="UDP-Glycosyltransferase/glycogen phosphorylase"/>
    <property type="match status" value="1"/>
</dbReference>
<dbReference type="AlphaFoldDB" id="A0A845QCV1"/>
<accession>A0A845QCV1</accession>
<reference evidence="13 14" key="1">
    <citation type="journal article" date="2016" name="Int. J. Syst. Evol. Microbiol.">
        <title>Pyruvatibacter mobilis gen. nov., sp. nov., a marine bacterium from the culture broth of Picochlorum sp. 122.</title>
        <authorList>
            <person name="Wang G."/>
            <person name="Tang M."/>
            <person name="Wu H."/>
            <person name="Dai S."/>
            <person name="Li T."/>
            <person name="Chen C."/>
            <person name="He H."/>
            <person name="Fan J."/>
            <person name="Xiang W."/>
            <person name="Li X."/>
        </authorList>
    </citation>
    <scope>NUCLEOTIDE SEQUENCE [LARGE SCALE GENOMIC DNA]</scope>
    <source>
        <strain evidence="13 14">GYP-11</strain>
    </source>
</reference>
<dbReference type="InterPro" id="IPR039901">
    <property type="entry name" value="Kdotransferase"/>
</dbReference>
<comment type="subcellular location">
    <subcellularLocation>
        <location evidence="11">Cell membrane</location>
    </subcellularLocation>
</comment>
<evidence type="ECO:0000313" key="14">
    <source>
        <dbReference type="Proteomes" id="UP000470384"/>
    </source>
</evidence>
<keyword evidence="11" id="KW-1003">Cell membrane</keyword>
<dbReference type="GO" id="GO:0005886">
    <property type="term" value="C:plasma membrane"/>
    <property type="evidence" value="ECO:0007669"/>
    <property type="project" value="UniProtKB-SubCell"/>
</dbReference>
<dbReference type="FunFam" id="3.40.50.2000:FF:000032">
    <property type="entry name" value="3-deoxy-D-manno-octulosonic acid transferase"/>
    <property type="match status" value="1"/>
</dbReference>
<evidence type="ECO:0000256" key="9">
    <source>
        <dbReference type="PIRSR" id="PIRSR639901-1"/>
    </source>
</evidence>
<evidence type="ECO:0000313" key="13">
    <source>
        <dbReference type="EMBL" id="NBG96277.1"/>
    </source>
</evidence>
<dbReference type="PANTHER" id="PTHR42755">
    <property type="entry name" value="3-DEOXY-MANNO-OCTULOSONATE CYTIDYLYLTRANSFERASE"/>
    <property type="match status" value="1"/>
</dbReference>
<evidence type="ECO:0000256" key="2">
    <source>
        <dbReference type="ARBA" id="ARBA00004713"/>
    </source>
</evidence>
<feature type="site" description="Transition state stabilizer" evidence="10">
    <location>
        <position position="142"/>
    </location>
</feature>
<dbReference type="GO" id="GO:0009244">
    <property type="term" value="P:lipopolysaccharide core region biosynthetic process"/>
    <property type="evidence" value="ECO:0007669"/>
    <property type="project" value="UniProtKB-UniRule"/>
</dbReference>
<dbReference type="EC" id="2.4.99.12" evidence="4 11"/>
<comment type="similarity">
    <text evidence="3">Belongs to the glycosyltransferase group 1 family. Glycosyltransferase 30 subfamily.</text>
</comment>
<keyword evidence="14" id="KW-1185">Reference proteome</keyword>
<evidence type="ECO:0000256" key="3">
    <source>
        <dbReference type="ARBA" id="ARBA00006380"/>
    </source>
</evidence>
<comment type="pathway">
    <text evidence="2 11">Bacterial outer membrane biogenesis; LPS core biosynthesis.</text>
</comment>
<evidence type="ECO:0000256" key="10">
    <source>
        <dbReference type="PIRSR" id="PIRSR639901-2"/>
    </source>
</evidence>
<sequence length="450" mass="48010">MSSPAVTPALTRGLKAYRGLTRLLAPAVPLLLNRRLKRGKEDADRLNERLGAPARPRPPGPLVWLHAASVGESLSVLPLIDRLLDARPDIALMVTTGTVTSARLLEGRLPARAFHQFVPVDTPQAVTGFLDHWKPDAALLVESELWPNLITLTAARHIPLALINARMSASSVRSWRWWTAAARALTGSFNLVLAQDETAATRLKLLGATGTKAVGNLKVDAPPPPASDDLLRELNGLLSGRPTWVAASTHPGEERIIADAHHQLKRALPDLLTVIVPRHPERGAEVAQLLADMKLTAARRSQGDMVTPETDIYLADTLGELGGFFRLLTIVFMGGSLVRVGGHNPIEPSLLGAALLTGPHVFNFLEIFRAFEERKACETVQDAASLAAAVGRLMSDGQLAGARVTAAAETAGSLTGALDKTLEALVPLLDHALPPRKTDNAVEGGAHAHA</sequence>
<dbReference type="Gene3D" id="3.40.50.2000">
    <property type="entry name" value="Glycogen Phosphorylase B"/>
    <property type="match status" value="1"/>
</dbReference>
<dbReference type="InterPro" id="IPR038107">
    <property type="entry name" value="Glycos_transf_N_sf"/>
</dbReference>
<feature type="domain" description="3-deoxy-D-manno-octulosonic-acid transferase N-terminal" evidence="12">
    <location>
        <begin position="45"/>
        <end position="220"/>
    </location>
</feature>
<dbReference type="GO" id="GO:0043842">
    <property type="term" value="F:Kdo transferase activity"/>
    <property type="evidence" value="ECO:0007669"/>
    <property type="project" value="UniProtKB-EC"/>
</dbReference>
<comment type="function">
    <text evidence="1 11">Involved in lipopolysaccharide (LPS) biosynthesis. Catalyzes the transfer of 3-deoxy-D-manno-octulosonate (Kdo) residue(s) from CMP-Kdo to lipid IV(A), the tetraacyldisaccharide-1,4'-bisphosphate precursor of lipid A.</text>
</comment>
<evidence type="ECO:0000256" key="8">
    <source>
        <dbReference type="ARBA" id="ARBA00049183"/>
    </source>
</evidence>
<dbReference type="Pfam" id="PF04413">
    <property type="entry name" value="Glycos_transf_N"/>
    <property type="match status" value="1"/>
</dbReference>
<evidence type="ECO:0000256" key="1">
    <source>
        <dbReference type="ARBA" id="ARBA00003394"/>
    </source>
</evidence>
<comment type="caution">
    <text evidence="13">The sequence shown here is derived from an EMBL/GenBank/DDBJ whole genome shotgun (WGS) entry which is preliminary data.</text>
</comment>
<keyword evidence="11" id="KW-0448">Lipopolysaccharide biosynthesis</keyword>
<evidence type="ECO:0000259" key="12">
    <source>
        <dbReference type="Pfam" id="PF04413"/>
    </source>
</evidence>